<sequence length="405" mass="43835">MMDYILDRPSSTDEERALRASLVEQARSLVPLLAANSERTEAERRIPEESIDAIREAGIFRLMQPRRFGGLQTDFRTKLEVTRELARGCGSTAWAVSLMNGSSYLAGLWPEQAQKDVWGQNPDNRIAGALTPAERTEVVDGGFRISGKWAYSSGCLHAQWGLGGIQILDGAGEVLDQGLVLMPMSDLTIEDTWHVTGMRGTGSNTLVAEDVFVPEHRFLSAVKAVRNEFGTPFLDEVLYRSPFFPATAIVRAGPHLGLAQAALDRVVTKAPGKPIIYTRFTDRSEAAVTQIAVAKAASLVDTAHLLAYRAAADVDEAAHLGVVPDARARARVRMDIAASIVNAREAIGMLVSAHGAASFAESEPLQRIWRDCEVASRHAVGHSEINAQLYGQALLGVSIDVSPLV</sequence>
<accession>A0ABW4EN95</accession>
<evidence type="ECO:0000259" key="4">
    <source>
        <dbReference type="Pfam" id="PF08028"/>
    </source>
</evidence>
<feature type="domain" description="Acyl-CoA dehydrogenase/oxidase N-terminal" evidence="3">
    <location>
        <begin position="12"/>
        <end position="116"/>
    </location>
</feature>
<dbReference type="Pfam" id="PF08028">
    <property type="entry name" value="Acyl-CoA_dh_2"/>
    <property type="match status" value="1"/>
</dbReference>
<dbReference type="InterPro" id="IPR009100">
    <property type="entry name" value="AcylCoA_DH/oxidase_NM_dom_sf"/>
</dbReference>
<evidence type="ECO:0000313" key="6">
    <source>
        <dbReference type="Proteomes" id="UP001597114"/>
    </source>
</evidence>
<proteinExistence type="inferred from homology"/>
<dbReference type="Gene3D" id="1.10.540.10">
    <property type="entry name" value="Acyl-CoA dehydrogenase/oxidase, N-terminal domain"/>
    <property type="match status" value="1"/>
</dbReference>
<dbReference type="InterPro" id="IPR013786">
    <property type="entry name" value="AcylCoA_DH/ox_N"/>
</dbReference>
<dbReference type="Gene3D" id="2.40.110.10">
    <property type="entry name" value="Butyryl-CoA Dehydrogenase, subunit A, domain 2"/>
    <property type="match status" value="1"/>
</dbReference>
<evidence type="ECO:0000259" key="3">
    <source>
        <dbReference type="Pfam" id="PF02771"/>
    </source>
</evidence>
<dbReference type="SUPFAM" id="SSF47203">
    <property type="entry name" value="Acyl-CoA dehydrogenase C-terminal domain-like"/>
    <property type="match status" value="1"/>
</dbReference>
<keyword evidence="6" id="KW-1185">Reference proteome</keyword>
<dbReference type="EMBL" id="JBHUCO010000006">
    <property type="protein sequence ID" value="MFD1517126.1"/>
    <property type="molecule type" value="Genomic_DNA"/>
</dbReference>
<reference evidence="6" key="1">
    <citation type="journal article" date="2019" name="Int. J. Syst. Evol. Microbiol.">
        <title>The Global Catalogue of Microorganisms (GCM) 10K type strain sequencing project: providing services to taxonomists for standard genome sequencing and annotation.</title>
        <authorList>
            <consortium name="The Broad Institute Genomics Platform"/>
            <consortium name="The Broad Institute Genome Sequencing Center for Infectious Disease"/>
            <person name="Wu L."/>
            <person name="Ma J."/>
        </authorList>
    </citation>
    <scope>NUCLEOTIDE SEQUENCE [LARGE SCALE GENOMIC DNA]</scope>
    <source>
        <strain evidence="6">CCM 7043</strain>
    </source>
</reference>
<evidence type="ECO:0000313" key="5">
    <source>
        <dbReference type="EMBL" id="MFD1517126.1"/>
    </source>
</evidence>
<dbReference type="PANTHER" id="PTHR48083">
    <property type="entry name" value="MEDIUM-CHAIN SPECIFIC ACYL-COA DEHYDROGENASE, MITOCHONDRIAL-RELATED"/>
    <property type="match status" value="1"/>
</dbReference>
<evidence type="ECO:0000256" key="1">
    <source>
        <dbReference type="ARBA" id="ARBA00023002"/>
    </source>
</evidence>
<dbReference type="InterPro" id="IPR037069">
    <property type="entry name" value="AcylCoA_DH/ox_N_sf"/>
</dbReference>
<dbReference type="InterPro" id="IPR013107">
    <property type="entry name" value="Acyl-CoA_DH_C"/>
</dbReference>
<name>A0ABW4EN95_9PSEU</name>
<protein>
    <submittedName>
        <fullName evidence="5">Acyl-CoA dehydrogenase family protein</fullName>
    </submittedName>
</protein>
<dbReference type="PANTHER" id="PTHR48083:SF19">
    <property type="entry name" value="FLAVIN-DEPENDENT MONOOXYGENASE, OXYGENASE SUBUNIT HSAA"/>
    <property type="match status" value="1"/>
</dbReference>
<dbReference type="Gene3D" id="1.20.140.10">
    <property type="entry name" value="Butyryl-CoA Dehydrogenase, subunit A, domain 3"/>
    <property type="match status" value="1"/>
</dbReference>
<evidence type="ECO:0000256" key="2">
    <source>
        <dbReference type="ARBA" id="ARBA00049661"/>
    </source>
</evidence>
<keyword evidence="1" id="KW-0560">Oxidoreductase</keyword>
<dbReference type="Proteomes" id="UP001597114">
    <property type="component" value="Unassembled WGS sequence"/>
</dbReference>
<dbReference type="InterPro" id="IPR046373">
    <property type="entry name" value="Acyl-CoA_Oxase/DH_mid-dom_sf"/>
</dbReference>
<dbReference type="InterPro" id="IPR036250">
    <property type="entry name" value="AcylCo_DH-like_C"/>
</dbReference>
<dbReference type="RefSeq" id="WP_344729328.1">
    <property type="nucleotide sequence ID" value="NZ_BAAAUS010000059.1"/>
</dbReference>
<organism evidence="5 6">
    <name type="scientific">Pseudonocardia yunnanensis</name>
    <dbReference type="NCBI Taxonomy" id="58107"/>
    <lineage>
        <taxon>Bacteria</taxon>
        <taxon>Bacillati</taxon>
        <taxon>Actinomycetota</taxon>
        <taxon>Actinomycetes</taxon>
        <taxon>Pseudonocardiales</taxon>
        <taxon>Pseudonocardiaceae</taxon>
        <taxon>Pseudonocardia</taxon>
    </lineage>
</organism>
<feature type="domain" description="Acyl-CoA dehydrogenase C-terminal" evidence="4">
    <location>
        <begin position="250"/>
        <end position="380"/>
    </location>
</feature>
<dbReference type="PIRSF" id="PIRSF016578">
    <property type="entry name" value="HsaA"/>
    <property type="match status" value="1"/>
</dbReference>
<comment type="similarity">
    <text evidence="2">Belongs to the HpaH/HsaA monooxygenase family.</text>
</comment>
<dbReference type="SUPFAM" id="SSF56645">
    <property type="entry name" value="Acyl-CoA dehydrogenase NM domain-like"/>
    <property type="match status" value="1"/>
</dbReference>
<comment type="caution">
    <text evidence="5">The sequence shown here is derived from an EMBL/GenBank/DDBJ whole genome shotgun (WGS) entry which is preliminary data.</text>
</comment>
<dbReference type="InterPro" id="IPR050741">
    <property type="entry name" value="Acyl-CoA_dehydrogenase"/>
</dbReference>
<gene>
    <name evidence="5" type="ORF">ACFSJD_06500</name>
</gene>
<dbReference type="Pfam" id="PF02771">
    <property type="entry name" value="Acyl-CoA_dh_N"/>
    <property type="match status" value="1"/>
</dbReference>